<protein>
    <submittedName>
        <fullName evidence="1">Uncharacterized protein</fullName>
    </submittedName>
</protein>
<dbReference type="RefSeq" id="WP_143746661.1">
    <property type="nucleotide sequence ID" value="NZ_FCOF02000092.1"/>
</dbReference>
<evidence type="ECO:0000313" key="1">
    <source>
        <dbReference type="EMBL" id="SAK96932.1"/>
    </source>
</evidence>
<gene>
    <name evidence="1" type="ORF">AWB75_07061</name>
</gene>
<accession>A0A158DQN8</accession>
<sequence length="131" mass="14372">MPRDSRAPGAPSPKLPSGVLGLDYLKFSQLSVSDEFLMREAIGSPAVEDALASIRLGTMRAARPAMKVFFDGRRFWLASHAHRYHAARVLGACHQEFWCDIQSGTRNDAVQYASRIASASRTRHNAPVCAS</sequence>
<dbReference type="Proteomes" id="UP000054870">
    <property type="component" value="Unassembled WGS sequence"/>
</dbReference>
<dbReference type="AlphaFoldDB" id="A0A158DQN8"/>
<keyword evidence="2" id="KW-1185">Reference proteome</keyword>
<reference evidence="1" key="1">
    <citation type="submission" date="2016-01" db="EMBL/GenBank/DDBJ databases">
        <authorList>
            <person name="Peeters C."/>
        </authorList>
    </citation>
    <scope>NUCLEOTIDE SEQUENCE [LARGE SCALE GENOMIC DNA]</scope>
    <source>
        <strain evidence="1">LMG 29318</strain>
    </source>
</reference>
<dbReference type="EMBL" id="FCOF02000092">
    <property type="protein sequence ID" value="SAK96932.1"/>
    <property type="molecule type" value="Genomic_DNA"/>
</dbReference>
<proteinExistence type="predicted"/>
<organism evidence="1 2">
    <name type="scientific">Caballeronia catudaia</name>
    <dbReference type="NCBI Taxonomy" id="1777136"/>
    <lineage>
        <taxon>Bacteria</taxon>
        <taxon>Pseudomonadati</taxon>
        <taxon>Pseudomonadota</taxon>
        <taxon>Betaproteobacteria</taxon>
        <taxon>Burkholderiales</taxon>
        <taxon>Burkholderiaceae</taxon>
        <taxon>Caballeronia</taxon>
    </lineage>
</organism>
<dbReference type="OrthoDB" id="9103404at2"/>
<evidence type="ECO:0000313" key="2">
    <source>
        <dbReference type="Proteomes" id="UP000054870"/>
    </source>
</evidence>
<comment type="caution">
    <text evidence="1">The sequence shown here is derived from an EMBL/GenBank/DDBJ whole genome shotgun (WGS) entry which is preliminary data.</text>
</comment>
<name>A0A158DQN8_9BURK</name>